<name>A0A3S5AZ08_9PLAT</name>
<dbReference type="EMBL" id="CAAALY010130017">
    <property type="protein sequence ID" value="VEL32081.1"/>
    <property type="molecule type" value="Genomic_DNA"/>
</dbReference>
<organism evidence="1 2">
    <name type="scientific">Protopolystoma xenopodis</name>
    <dbReference type="NCBI Taxonomy" id="117903"/>
    <lineage>
        <taxon>Eukaryota</taxon>
        <taxon>Metazoa</taxon>
        <taxon>Spiralia</taxon>
        <taxon>Lophotrochozoa</taxon>
        <taxon>Platyhelminthes</taxon>
        <taxon>Monogenea</taxon>
        <taxon>Polyopisthocotylea</taxon>
        <taxon>Polystomatidea</taxon>
        <taxon>Polystomatidae</taxon>
        <taxon>Protopolystoma</taxon>
    </lineage>
</organism>
<keyword evidence="2" id="KW-1185">Reference proteome</keyword>
<dbReference type="Proteomes" id="UP000784294">
    <property type="component" value="Unassembled WGS sequence"/>
</dbReference>
<comment type="caution">
    <text evidence="1">The sequence shown here is derived from an EMBL/GenBank/DDBJ whole genome shotgun (WGS) entry which is preliminary data.</text>
</comment>
<dbReference type="OrthoDB" id="6283481at2759"/>
<proteinExistence type="predicted"/>
<evidence type="ECO:0000313" key="1">
    <source>
        <dbReference type="EMBL" id="VEL32081.1"/>
    </source>
</evidence>
<gene>
    <name evidence="1" type="ORF">PXEA_LOCUS25521</name>
</gene>
<evidence type="ECO:0000313" key="2">
    <source>
        <dbReference type="Proteomes" id="UP000784294"/>
    </source>
</evidence>
<dbReference type="AlphaFoldDB" id="A0A3S5AZ08"/>
<protein>
    <submittedName>
        <fullName evidence="1">Uncharacterized protein</fullName>
    </submittedName>
</protein>
<sequence>MQAWSYCRHDVLLYAVSTSQILSQIQSNCVQEDQGIKLPFFSSRLFDGKYTGTTASSVNMVLCQDDPALALLRIHEFLAAWQPLHELEHHSCKKGDAGGAQAVDGPVVSNALFASSFPSEQFVINCLERYLTACLELRSADLQGEFAAFHWLTGSLEEAGWSNRGAPLAWPQMSLYYDPVKQTEFIMLVSQSMAVEIA</sequence>
<reference evidence="1" key="1">
    <citation type="submission" date="2018-11" db="EMBL/GenBank/DDBJ databases">
        <authorList>
            <consortium name="Pathogen Informatics"/>
        </authorList>
    </citation>
    <scope>NUCLEOTIDE SEQUENCE</scope>
</reference>
<accession>A0A3S5AZ08</accession>